<comment type="caution">
    <text evidence="3">The sequence shown here is derived from an EMBL/GenBank/DDBJ whole genome shotgun (WGS) entry which is preliminary data.</text>
</comment>
<dbReference type="EMBL" id="JBHULX010000021">
    <property type="protein sequence ID" value="MFD2591374.1"/>
    <property type="molecule type" value="Genomic_DNA"/>
</dbReference>
<dbReference type="InterPro" id="IPR052944">
    <property type="entry name" value="Sporulation_related"/>
</dbReference>
<name>A0ABW5N913_9FLAO</name>
<evidence type="ECO:0000259" key="2">
    <source>
        <dbReference type="Pfam" id="PF17131"/>
    </source>
</evidence>
<accession>A0ABW5N913</accession>
<protein>
    <submittedName>
        <fullName evidence="3">Outer membrane lipoprotein-sorting protein</fullName>
    </submittedName>
</protein>
<keyword evidence="4" id="KW-1185">Reference proteome</keyword>
<dbReference type="Pfam" id="PF17131">
    <property type="entry name" value="LolA_like"/>
    <property type="match status" value="1"/>
</dbReference>
<feature type="domain" description="Uncharacterized protein TP-0789" evidence="2">
    <location>
        <begin position="70"/>
        <end position="253"/>
    </location>
</feature>
<dbReference type="Gene3D" id="2.50.20.10">
    <property type="entry name" value="Lipoprotein localisation LolA/LolB/LppX"/>
    <property type="match status" value="1"/>
</dbReference>
<feature type="chain" id="PRO_5047148559" evidence="1">
    <location>
        <begin position="26"/>
        <end position="256"/>
    </location>
</feature>
<dbReference type="RefSeq" id="WP_176028985.1">
    <property type="nucleotide sequence ID" value="NZ_JBHSJV010000001.1"/>
</dbReference>
<proteinExistence type="predicted"/>
<reference evidence="4" key="1">
    <citation type="journal article" date="2019" name="Int. J. Syst. Evol. Microbiol.">
        <title>The Global Catalogue of Microorganisms (GCM) 10K type strain sequencing project: providing services to taxonomists for standard genome sequencing and annotation.</title>
        <authorList>
            <consortium name="The Broad Institute Genomics Platform"/>
            <consortium name="The Broad Institute Genome Sequencing Center for Infectious Disease"/>
            <person name="Wu L."/>
            <person name="Ma J."/>
        </authorList>
    </citation>
    <scope>NUCLEOTIDE SEQUENCE [LARGE SCALE GENOMIC DNA]</scope>
    <source>
        <strain evidence="4">KCTC 42423</strain>
    </source>
</reference>
<feature type="signal peptide" evidence="1">
    <location>
        <begin position="1"/>
        <end position="25"/>
    </location>
</feature>
<dbReference type="PANTHER" id="PTHR37507:SF2">
    <property type="entry name" value="SPORULATION PROTEIN YDCC"/>
    <property type="match status" value="1"/>
</dbReference>
<dbReference type="CDD" id="cd16329">
    <property type="entry name" value="LolA_like"/>
    <property type="match status" value="1"/>
</dbReference>
<dbReference type="PANTHER" id="PTHR37507">
    <property type="entry name" value="SPORULATION PROTEIN YDCC"/>
    <property type="match status" value="1"/>
</dbReference>
<evidence type="ECO:0000313" key="3">
    <source>
        <dbReference type="EMBL" id="MFD2591374.1"/>
    </source>
</evidence>
<sequence length="256" mass="29713">MKQIKTIIWIAIPVVLCLFSTASTAQDATEIIKKADQKWNGEKSSRGQMTMTIVRPEWKRTIVFKVWTLGDAYSMTLITKPAKEAGQTFLKREKEMWNWMPSIGRMIKLPPSMMGDGWMGSDYTNDDILKESSMVTDFVHTIIKEETIDEIPCWVIEMKPKEDAAIVWGKVVKWISKDEEYLMLKSTYYDEDDILVKTEYGKEIKDIGGRKLPTRIEIIPAEKDNQKTILITNEIEFNIPIKSGFFSQQQMKRLRK</sequence>
<dbReference type="Proteomes" id="UP001597459">
    <property type="component" value="Unassembled WGS sequence"/>
</dbReference>
<evidence type="ECO:0000256" key="1">
    <source>
        <dbReference type="SAM" id="SignalP"/>
    </source>
</evidence>
<dbReference type="InterPro" id="IPR033399">
    <property type="entry name" value="TP_0789-like"/>
</dbReference>
<evidence type="ECO:0000313" key="4">
    <source>
        <dbReference type="Proteomes" id="UP001597459"/>
    </source>
</evidence>
<keyword evidence="1" id="KW-0732">Signal</keyword>
<gene>
    <name evidence="3" type="ORF">ACFSTE_11110</name>
</gene>
<organism evidence="3 4">
    <name type="scientific">Aquimarina hainanensis</name>
    <dbReference type="NCBI Taxonomy" id="1578017"/>
    <lineage>
        <taxon>Bacteria</taxon>
        <taxon>Pseudomonadati</taxon>
        <taxon>Bacteroidota</taxon>
        <taxon>Flavobacteriia</taxon>
        <taxon>Flavobacteriales</taxon>
        <taxon>Flavobacteriaceae</taxon>
        <taxon>Aquimarina</taxon>
    </lineage>
</organism>
<keyword evidence="3" id="KW-0449">Lipoprotein</keyword>